<evidence type="ECO:0000256" key="1">
    <source>
        <dbReference type="SAM" id="Phobius"/>
    </source>
</evidence>
<keyword evidence="1" id="KW-0812">Transmembrane</keyword>
<feature type="transmembrane region" description="Helical" evidence="1">
    <location>
        <begin position="54"/>
        <end position="72"/>
    </location>
</feature>
<keyword evidence="1" id="KW-0472">Membrane</keyword>
<keyword evidence="1" id="KW-1133">Transmembrane helix</keyword>
<feature type="transmembrane region" description="Helical" evidence="1">
    <location>
        <begin position="277"/>
        <end position="298"/>
    </location>
</feature>
<feature type="transmembrane region" description="Helical" evidence="1">
    <location>
        <begin position="239"/>
        <end position="257"/>
    </location>
</feature>
<feature type="transmembrane region" description="Helical" evidence="1">
    <location>
        <begin position="105"/>
        <end position="126"/>
    </location>
</feature>
<reference evidence="2 3" key="1">
    <citation type="submission" date="2023-02" db="EMBL/GenBank/DDBJ databases">
        <title>Dictyobacter halimunensis sp. nov., a new member of the class Ktedonobacteria from forest soil in a geothermal area.</title>
        <authorList>
            <person name="Rachmania M.K."/>
            <person name="Ningsih F."/>
            <person name="Sakai Y."/>
            <person name="Yabe S."/>
            <person name="Yokota A."/>
            <person name="Sjamsuridzal W."/>
        </authorList>
    </citation>
    <scope>NUCLEOTIDE SEQUENCE [LARGE SCALE GENOMIC DNA]</scope>
    <source>
        <strain evidence="2 3">S3.2.2.5</strain>
    </source>
</reference>
<feature type="transmembrane region" description="Helical" evidence="1">
    <location>
        <begin position="160"/>
        <end position="184"/>
    </location>
</feature>
<evidence type="ECO:0000313" key="2">
    <source>
        <dbReference type="EMBL" id="GLV60406.1"/>
    </source>
</evidence>
<organism evidence="2 3">
    <name type="scientific">Dictyobacter halimunensis</name>
    <dbReference type="NCBI Taxonomy" id="3026934"/>
    <lineage>
        <taxon>Bacteria</taxon>
        <taxon>Bacillati</taxon>
        <taxon>Chloroflexota</taxon>
        <taxon>Ktedonobacteria</taxon>
        <taxon>Ktedonobacterales</taxon>
        <taxon>Dictyobacteraceae</taxon>
        <taxon>Dictyobacter</taxon>
    </lineage>
</organism>
<feature type="transmembrane region" description="Helical" evidence="1">
    <location>
        <begin position="79"/>
        <end position="99"/>
    </location>
</feature>
<dbReference type="Pfam" id="PF19728">
    <property type="entry name" value="DUF6220"/>
    <property type="match status" value="1"/>
</dbReference>
<dbReference type="EMBL" id="BSRI01000002">
    <property type="protein sequence ID" value="GLV60406.1"/>
    <property type="molecule type" value="Genomic_DNA"/>
</dbReference>
<gene>
    <name evidence="2" type="ORF">KDH_72260</name>
</gene>
<feature type="transmembrane region" description="Helical" evidence="1">
    <location>
        <begin position="16"/>
        <end position="42"/>
    </location>
</feature>
<keyword evidence="3" id="KW-1185">Reference proteome</keyword>
<feature type="transmembrane region" description="Helical" evidence="1">
    <location>
        <begin position="204"/>
        <end position="232"/>
    </location>
</feature>
<evidence type="ECO:0000313" key="3">
    <source>
        <dbReference type="Proteomes" id="UP001344906"/>
    </source>
</evidence>
<dbReference type="RefSeq" id="WP_338257468.1">
    <property type="nucleotide sequence ID" value="NZ_BSRI01000002.1"/>
</dbReference>
<dbReference type="Proteomes" id="UP001344906">
    <property type="component" value="Unassembled WGS sequence"/>
</dbReference>
<sequence length="310" mass="33485">MHISYNQAPVKRRWTLYVYATLAGLILLGILAQGFLIGTALFANDSWGQTAHGAVGLSLLLLTLLLPLVGLLAQLPRELSIGSAILFALTLLEVMLAGLARSVPLLAALHPTNAMLMSALNIYLLFQAWNMIQGKRTSEVAVATTDTVENRKKEEKPLEINLTTGAYLLFALISLAVLTLFIINRPQVVNAVRAMQPNSSQGEIDAAVATIQLIVIGAHAIFGSASIILAFLLRTGKNWARIVASILSGLVILEIIYEWSSPTDVPAVLAPNQRLYAVIVQLLMIMMMLACAALVWVSPASHAFFAPRPK</sequence>
<comment type="caution">
    <text evidence="2">The sequence shown here is derived from an EMBL/GenBank/DDBJ whole genome shotgun (WGS) entry which is preliminary data.</text>
</comment>
<accession>A0ABQ6G717</accession>
<dbReference type="InterPro" id="IPR046192">
    <property type="entry name" value="DUF6220"/>
</dbReference>
<proteinExistence type="predicted"/>
<protein>
    <submittedName>
        <fullName evidence="2">Uncharacterized protein</fullName>
    </submittedName>
</protein>
<name>A0ABQ6G717_9CHLR</name>